<comment type="caution">
    <text evidence="1">The sequence shown here is derived from an EMBL/GenBank/DDBJ whole genome shotgun (WGS) entry which is preliminary data.</text>
</comment>
<dbReference type="Proteomes" id="UP000224460">
    <property type="component" value="Unassembled WGS sequence"/>
</dbReference>
<keyword evidence="2" id="KW-1185">Reference proteome</keyword>
<proteinExistence type="predicted"/>
<accession>A0AC61DCJ7</accession>
<evidence type="ECO:0000313" key="1">
    <source>
        <dbReference type="EMBL" id="PHV71029.1"/>
    </source>
</evidence>
<sequence length="374" mass="42836">MNRQKIKQLLAQDEGFKLDFKLKLSLELESEKKEFVKDVIAIANTPDGRGYILFGIEDKTKAIVGIEEVPTDIEERIQQIIVNRSVPPVPVKFELEEIEEKTIGILTIFKSMQVPHQMLQTGAFYVRRGSTTDKATRHEIASMLQQYGMLSFENVPCRQATLEALDSVLLQSVLGYFVDYKEQDKLILSTLGIIAPEPEKERYYPTYGGLLLFGKNPQDFIAQAVLEINYKGKVEAITGNITTMLKIFQERMQVLLPEQYPIQGLLEVVTNAMIHRDYWNNTQYIEVRIEEETLTVTNPTSCMYTEIREGRVRINPWLYSRLLILGQKGNSFHLGIGLSKAKALFENKKEIQITTHLESNTLEVILPGVHYYKV</sequence>
<reference evidence="1" key="1">
    <citation type="submission" date="2017-10" db="EMBL/GenBank/DDBJ databases">
        <title>Genome sequence of cellulolytic Lachnospiraceae bacterium XHS1971 isolated from hotspring sediment.</title>
        <authorList>
            <person name="Vasudevan G."/>
            <person name="Joshi A.J."/>
            <person name="Hivarkar S."/>
            <person name="Lanjekar V.B."/>
            <person name="Dhakephalkar P.K."/>
            <person name="Dagar S."/>
        </authorList>
    </citation>
    <scope>NUCLEOTIDE SEQUENCE</scope>
    <source>
        <strain evidence="1">XHS1971</strain>
    </source>
</reference>
<organism evidence="1 2">
    <name type="scientific">Sporanaerobium hydrogeniformans</name>
    <dbReference type="NCBI Taxonomy" id="3072179"/>
    <lineage>
        <taxon>Bacteria</taxon>
        <taxon>Bacillati</taxon>
        <taxon>Bacillota</taxon>
        <taxon>Clostridia</taxon>
        <taxon>Lachnospirales</taxon>
        <taxon>Lachnospiraceae</taxon>
        <taxon>Sporanaerobium</taxon>
    </lineage>
</organism>
<gene>
    <name evidence="1" type="ORF">CS063_06750</name>
</gene>
<protein>
    <submittedName>
        <fullName evidence="1">Transcriptional regulator</fullName>
    </submittedName>
</protein>
<dbReference type="EMBL" id="PEDL01000005">
    <property type="protein sequence ID" value="PHV71029.1"/>
    <property type="molecule type" value="Genomic_DNA"/>
</dbReference>
<name>A0AC61DCJ7_9FIRM</name>
<evidence type="ECO:0000313" key="2">
    <source>
        <dbReference type="Proteomes" id="UP000224460"/>
    </source>
</evidence>